<evidence type="ECO:0008006" key="4">
    <source>
        <dbReference type="Google" id="ProtNLM"/>
    </source>
</evidence>
<evidence type="ECO:0000313" key="2">
    <source>
        <dbReference type="EMBL" id="KAL3504737.1"/>
    </source>
</evidence>
<keyword evidence="3" id="KW-1185">Reference proteome</keyword>
<gene>
    <name evidence="2" type="ORF">ACH5RR_034578</name>
</gene>
<keyword evidence="1" id="KW-0472">Membrane</keyword>
<organism evidence="2 3">
    <name type="scientific">Cinchona calisaya</name>
    <dbReference type="NCBI Taxonomy" id="153742"/>
    <lineage>
        <taxon>Eukaryota</taxon>
        <taxon>Viridiplantae</taxon>
        <taxon>Streptophyta</taxon>
        <taxon>Embryophyta</taxon>
        <taxon>Tracheophyta</taxon>
        <taxon>Spermatophyta</taxon>
        <taxon>Magnoliopsida</taxon>
        <taxon>eudicotyledons</taxon>
        <taxon>Gunneridae</taxon>
        <taxon>Pentapetalae</taxon>
        <taxon>asterids</taxon>
        <taxon>lamiids</taxon>
        <taxon>Gentianales</taxon>
        <taxon>Rubiaceae</taxon>
        <taxon>Cinchonoideae</taxon>
        <taxon>Cinchoneae</taxon>
        <taxon>Cinchona</taxon>
    </lineage>
</organism>
<feature type="transmembrane region" description="Helical" evidence="1">
    <location>
        <begin position="88"/>
        <end position="110"/>
    </location>
</feature>
<dbReference type="EMBL" id="JBJUIK010000014">
    <property type="protein sequence ID" value="KAL3504737.1"/>
    <property type="molecule type" value="Genomic_DNA"/>
</dbReference>
<dbReference type="Proteomes" id="UP001630127">
    <property type="component" value="Unassembled WGS sequence"/>
</dbReference>
<proteinExistence type="predicted"/>
<dbReference type="AlphaFoldDB" id="A0ABD2YFU1"/>
<keyword evidence="1" id="KW-0812">Transmembrane</keyword>
<name>A0ABD2YFU1_9GENT</name>
<reference evidence="2 3" key="1">
    <citation type="submission" date="2024-11" db="EMBL/GenBank/DDBJ databases">
        <title>A near-complete genome assembly of Cinchona calisaya.</title>
        <authorList>
            <person name="Lian D.C."/>
            <person name="Zhao X.W."/>
            <person name="Wei L."/>
        </authorList>
    </citation>
    <scope>NUCLEOTIDE SEQUENCE [LARGE SCALE GENOMIC DNA]</scope>
    <source>
        <tissue evidence="2">Nenye</tissue>
    </source>
</reference>
<sequence length="111" mass="12636">MAPTAIGGSSMEEITEINRKNQSPNIKLQVAIRCAKAAILLSSLKHHSTTNSTTFTTDDDEEVEKLKKELVKEKLKNKKMRTCRFMELLLQIALLFSLWTLCSLIAFNFLY</sequence>
<accession>A0ABD2YFU1</accession>
<protein>
    <recommendedName>
        <fullName evidence="4">Transmembrane protein</fullName>
    </recommendedName>
</protein>
<keyword evidence="1" id="KW-1133">Transmembrane helix</keyword>
<evidence type="ECO:0000313" key="3">
    <source>
        <dbReference type="Proteomes" id="UP001630127"/>
    </source>
</evidence>
<comment type="caution">
    <text evidence="2">The sequence shown here is derived from an EMBL/GenBank/DDBJ whole genome shotgun (WGS) entry which is preliminary data.</text>
</comment>
<evidence type="ECO:0000256" key="1">
    <source>
        <dbReference type="SAM" id="Phobius"/>
    </source>
</evidence>